<reference evidence="3 4" key="1">
    <citation type="submission" date="2022-12" db="EMBL/GenBank/DDBJ databases">
        <title>Hymenobacter canadensis sp. nov. isolated from lake water of the Cambridge Bay, Canada.</title>
        <authorList>
            <person name="Kim W.H."/>
            <person name="Lee Y.M."/>
        </authorList>
    </citation>
    <scope>NUCLEOTIDE SEQUENCE [LARGE SCALE GENOMIC DNA]</scope>
    <source>
        <strain evidence="3 4">PAMC 29467</strain>
        <plasmid evidence="3 4">unnamed1</plasmid>
    </source>
</reference>
<evidence type="ECO:0000313" key="3">
    <source>
        <dbReference type="EMBL" id="WBA44120.1"/>
    </source>
</evidence>
<gene>
    <name evidence="3" type="ORF">O3303_19720</name>
</gene>
<evidence type="ECO:0008006" key="5">
    <source>
        <dbReference type="Google" id="ProtNLM"/>
    </source>
</evidence>
<protein>
    <recommendedName>
        <fullName evidence="5">Periplasmic heavy metal sensor</fullName>
    </recommendedName>
</protein>
<evidence type="ECO:0000313" key="4">
    <source>
        <dbReference type="Proteomes" id="UP001211005"/>
    </source>
</evidence>
<feature type="chain" id="PRO_5045662064" description="Periplasmic heavy metal sensor" evidence="2">
    <location>
        <begin position="26"/>
        <end position="136"/>
    </location>
</feature>
<feature type="signal peptide" evidence="2">
    <location>
        <begin position="1"/>
        <end position="25"/>
    </location>
</feature>
<dbReference type="EMBL" id="CP114768">
    <property type="protein sequence ID" value="WBA44120.1"/>
    <property type="molecule type" value="Genomic_DNA"/>
</dbReference>
<feature type="compositionally biased region" description="Low complexity" evidence="1">
    <location>
        <begin position="27"/>
        <end position="42"/>
    </location>
</feature>
<proteinExistence type="predicted"/>
<geneLocation type="plasmid" evidence="3 4">
    <name>unnamed1</name>
</geneLocation>
<accession>A0ABY7LUQ1</accession>
<keyword evidence="4" id="KW-1185">Reference proteome</keyword>
<evidence type="ECO:0000256" key="1">
    <source>
        <dbReference type="SAM" id="MobiDB-lite"/>
    </source>
</evidence>
<name>A0ABY7LUQ1_9BACT</name>
<dbReference type="Proteomes" id="UP001211005">
    <property type="component" value="Plasmid unnamed1"/>
</dbReference>
<dbReference type="RefSeq" id="WP_269562152.1">
    <property type="nucleotide sequence ID" value="NZ_CP114768.1"/>
</dbReference>
<organism evidence="3 4">
    <name type="scientific">Hymenobacter canadensis</name>
    <dbReference type="NCBI Taxonomy" id="2999067"/>
    <lineage>
        <taxon>Bacteria</taxon>
        <taxon>Pseudomonadati</taxon>
        <taxon>Bacteroidota</taxon>
        <taxon>Cytophagia</taxon>
        <taxon>Cytophagales</taxon>
        <taxon>Hymenobacteraceae</taxon>
        <taxon>Hymenobacter</taxon>
    </lineage>
</organism>
<evidence type="ECO:0000256" key="2">
    <source>
        <dbReference type="SAM" id="SignalP"/>
    </source>
</evidence>
<feature type="region of interest" description="Disordered" evidence="1">
    <location>
        <begin position="27"/>
        <end position="47"/>
    </location>
</feature>
<keyword evidence="2" id="KW-0732">Signal</keyword>
<sequence>MKKTLSYPTFLLALLCVACSTTKPAATTTPAAASSAAQTRTSAGGGNRQEMLQELAAELKLTPEQQPQVTAILREQVGQLQAARDNAGGDRQQMMSELQRIGGATDAKMKAVLTAEQYGKYEVFKQERLRARRGGQ</sequence>
<keyword evidence="3" id="KW-0614">Plasmid</keyword>